<protein>
    <recommendedName>
        <fullName evidence="4">DDE Tnp4 domain-containing protein</fullName>
    </recommendedName>
</protein>
<comment type="caution">
    <text evidence="5">The sequence shown here is derived from an EMBL/GenBank/DDBJ whole genome shotgun (WGS) entry which is preliminary data.</text>
</comment>
<evidence type="ECO:0000256" key="2">
    <source>
        <dbReference type="ARBA" id="ARBA00022723"/>
    </source>
</evidence>
<comment type="cofactor">
    <cofactor evidence="1">
        <name>a divalent metal cation</name>
        <dbReference type="ChEBI" id="CHEBI:60240"/>
    </cofactor>
</comment>
<gene>
    <name evidence="5" type="ORF">CEURO_LOCUS5413</name>
</gene>
<keyword evidence="6" id="KW-1185">Reference proteome</keyword>
<feature type="region of interest" description="Disordered" evidence="3">
    <location>
        <begin position="56"/>
        <end position="78"/>
    </location>
</feature>
<feature type="compositionally biased region" description="Acidic residues" evidence="3">
    <location>
        <begin position="57"/>
        <end position="76"/>
    </location>
</feature>
<organism evidence="5 6">
    <name type="scientific">Cuscuta europaea</name>
    <name type="common">European dodder</name>
    <dbReference type="NCBI Taxonomy" id="41803"/>
    <lineage>
        <taxon>Eukaryota</taxon>
        <taxon>Viridiplantae</taxon>
        <taxon>Streptophyta</taxon>
        <taxon>Embryophyta</taxon>
        <taxon>Tracheophyta</taxon>
        <taxon>Spermatophyta</taxon>
        <taxon>Magnoliopsida</taxon>
        <taxon>eudicotyledons</taxon>
        <taxon>Gunneridae</taxon>
        <taxon>Pentapetalae</taxon>
        <taxon>asterids</taxon>
        <taxon>lamiids</taxon>
        <taxon>Solanales</taxon>
        <taxon>Convolvulaceae</taxon>
        <taxon>Cuscuteae</taxon>
        <taxon>Cuscuta</taxon>
        <taxon>Cuscuta subgen. Cuscuta</taxon>
    </lineage>
</organism>
<dbReference type="AlphaFoldDB" id="A0A9P1E345"/>
<evidence type="ECO:0000256" key="3">
    <source>
        <dbReference type="SAM" id="MobiDB-lite"/>
    </source>
</evidence>
<proteinExistence type="predicted"/>
<dbReference type="EMBL" id="CAMAPE010000009">
    <property type="protein sequence ID" value="CAH9074954.1"/>
    <property type="molecule type" value="Genomic_DNA"/>
</dbReference>
<evidence type="ECO:0000313" key="6">
    <source>
        <dbReference type="Proteomes" id="UP001152484"/>
    </source>
</evidence>
<feature type="domain" description="DDE Tnp4" evidence="4">
    <location>
        <begin position="2"/>
        <end position="47"/>
    </location>
</feature>
<keyword evidence="2" id="KW-0479">Metal-binding</keyword>
<dbReference type="GO" id="GO:0046872">
    <property type="term" value="F:metal ion binding"/>
    <property type="evidence" value="ECO:0007669"/>
    <property type="project" value="UniProtKB-KW"/>
</dbReference>
<accession>A0A9P1E345</accession>
<dbReference type="InterPro" id="IPR027806">
    <property type="entry name" value="HARBI1_dom"/>
</dbReference>
<sequence length="110" mass="13229">MKHSRARNIIDHAFGLLKNRWAILCSASWYSIRMTYQIIVVCALIHNFIRREHDIDPMEDDEIEEEEDVDEEEEDEPSRGLIKAYLSMDYISRRFSNKHVQHLDLIYYAR</sequence>
<evidence type="ECO:0000313" key="5">
    <source>
        <dbReference type="EMBL" id="CAH9074954.1"/>
    </source>
</evidence>
<evidence type="ECO:0000259" key="4">
    <source>
        <dbReference type="Pfam" id="PF13359"/>
    </source>
</evidence>
<reference evidence="5" key="1">
    <citation type="submission" date="2022-07" db="EMBL/GenBank/DDBJ databases">
        <authorList>
            <person name="Macas J."/>
            <person name="Novak P."/>
            <person name="Neumann P."/>
        </authorList>
    </citation>
    <scope>NUCLEOTIDE SEQUENCE</scope>
</reference>
<name>A0A9P1E345_CUSEU</name>
<dbReference type="Proteomes" id="UP001152484">
    <property type="component" value="Unassembled WGS sequence"/>
</dbReference>
<dbReference type="OrthoDB" id="1306234at2759"/>
<dbReference type="Pfam" id="PF13359">
    <property type="entry name" value="DDE_Tnp_4"/>
    <property type="match status" value="1"/>
</dbReference>
<evidence type="ECO:0000256" key="1">
    <source>
        <dbReference type="ARBA" id="ARBA00001968"/>
    </source>
</evidence>